<comment type="caution">
    <text evidence="2">The sequence shown here is derived from an EMBL/GenBank/DDBJ whole genome shotgun (WGS) entry which is preliminary data.</text>
</comment>
<name>A0A7J6QTX5_PEROL</name>
<dbReference type="EMBL" id="JABANM010036674">
    <property type="protein sequence ID" value="KAF4688270.1"/>
    <property type="molecule type" value="Genomic_DNA"/>
</dbReference>
<proteinExistence type="predicted"/>
<dbReference type="Proteomes" id="UP000574390">
    <property type="component" value="Unassembled WGS sequence"/>
</dbReference>
<accession>A0A7J6QTX5</accession>
<evidence type="ECO:0000313" key="2">
    <source>
        <dbReference type="EMBL" id="KAF4712079.1"/>
    </source>
</evidence>
<sequence>CVGAPPPPSEESTAALNSLDADLKFRNFVDHELRGEYFKVWTQFDIHVHLQVPSWDCVLRWRQDQEDELRRRVGGQGIDVEEFCRGYERITRRMLKSCPKEADVVIYLGEDHRIAGCRLGKESSIKWQER</sequence>
<organism evidence="2 3">
    <name type="scientific">Perkinsus olseni</name>
    <name type="common">Perkinsus atlanticus</name>
    <dbReference type="NCBI Taxonomy" id="32597"/>
    <lineage>
        <taxon>Eukaryota</taxon>
        <taxon>Sar</taxon>
        <taxon>Alveolata</taxon>
        <taxon>Perkinsozoa</taxon>
        <taxon>Perkinsea</taxon>
        <taxon>Perkinsida</taxon>
        <taxon>Perkinsidae</taxon>
        <taxon>Perkinsus</taxon>
    </lineage>
</organism>
<evidence type="ECO:0000313" key="3">
    <source>
        <dbReference type="Proteomes" id="UP000553632"/>
    </source>
</evidence>
<evidence type="ECO:0000313" key="1">
    <source>
        <dbReference type="EMBL" id="KAF4688270.1"/>
    </source>
</evidence>
<dbReference type="AlphaFoldDB" id="A0A7J6QTX5"/>
<reference evidence="3 4" key="1">
    <citation type="submission" date="2020-04" db="EMBL/GenBank/DDBJ databases">
        <title>Perkinsus olseni comparative genomics.</title>
        <authorList>
            <person name="Bogema D.R."/>
        </authorList>
    </citation>
    <scope>NUCLEOTIDE SEQUENCE [LARGE SCALE GENOMIC DNA]</scope>
    <source>
        <strain evidence="1">ATCC PRA-205</strain>
        <strain evidence="2 3">ATCC PRA-207</strain>
    </source>
</reference>
<keyword evidence="3" id="KW-1185">Reference proteome</keyword>
<protein>
    <submittedName>
        <fullName evidence="2">Uncharacterized protein</fullName>
    </submittedName>
</protein>
<dbReference type="Gene3D" id="3.40.50.300">
    <property type="entry name" value="P-loop containing nucleotide triphosphate hydrolases"/>
    <property type="match status" value="1"/>
</dbReference>
<evidence type="ECO:0000313" key="4">
    <source>
        <dbReference type="Proteomes" id="UP000574390"/>
    </source>
</evidence>
<dbReference type="EMBL" id="JABANO010030318">
    <property type="protein sequence ID" value="KAF4712079.1"/>
    <property type="molecule type" value="Genomic_DNA"/>
</dbReference>
<dbReference type="InterPro" id="IPR027417">
    <property type="entry name" value="P-loop_NTPase"/>
</dbReference>
<feature type="non-terminal residue" evidence="2">
    <location>
        <position position="130"/>
    </location>
</feature>
<dbReference type="Proteomes" id="UP000553632">
    <property type="component" value="Unassembled WGS sequence"/>
</dbReference>
<gene>
    <name evidence="1" type="ORF">FOZ62_016509</name>
    <name evidence="2" type="ORF">FOZ63_017994</name>
</gene>